<proteinExistence type="predicted"/>
<organism evidence="2 3">
    <name type="scientific">Exophiala spinifera</name>
    <dbReference type="NCBI Taxonomy" id="91928"/>
    <lineage>
        <taxon>Eukaryota</taxon>
        <taxon>Fungi</taxon>
        <taxon>Dikarya</taxon>
        <taxon>Ascomycota</taxon>
        <taxon>Pezizomycotina</taxon>
        <taxon>Eurotiomycetes</taxon>
        <taxon>Chaetothyriomycetidae</taxon>
        <taxon>Chaetothyriales</taxon>
        <taxon>Herpotrichiellaceae</taxon>
        <taxon>Exophiala</taxon>
    </lineage>
</organism>
<evidence type="ECO:0000313" key="2">
    <source>
        <dbReference type="EMBL" id="KIW21080.1"/>
    </source>
</evidence>
<dbReference type="RefSeq" id="XP_016241296.1">
    <property type="nucleotide sequence ID" value="XM_016376020.1"/>
</dbReference>
<dbReference type="EMBL" id="KN847492">
    <property type="protein sequence ID" value="KIW21080.1"/>
    <property type="molecule type" value="Genomic_DNA"/>
</dbReference>
<feature type="transmembrane region" description="Helical" evidence="1">
    <location>
        <begin position="23"/>
        <end position="42"/>
    </location>
</feature>
<dbReference type="VEuPathDB" id="FungiDB:PV08_01659"/>
<name>A0A0D2BRQ6_9EURO</name>
<reference evidence="2 3" key="1">
    <citation type="submission" date="2015-01" db="EMBL/GenBank/DDBJ databases">
        <title>The Genome Sequence of Exophiala spinifera CBS89968.</title>
        <authorList>
            <consortium name="The Broad Institute Genomics Platform"/>
            <person name="Cuomo C."/>
            <person name="de Hoog S."/>
            <person name="Gorbushina A."/>
            <person name="Stielow B."/>
            <person name="Teixiera M."/>
            <person name="Abouelleil A."/>
            <person name="Chapman S.B."/>
            <person name="Priest M."/>
            <person name="Young S.K."/>
            <person name="Wortman J."/>
            <person name="Nusbaum C."/>
            <person name="Birren B."/>
        </authorList>
    </citation>
    <scope>NUCLEOTIDE SEQUENCE [LARGE SCALE GENOMIC DNA]</scope>
    <source>
        <strain evidence="2 3">CBS 89968</strain>
    </source>
</reference>
<evidence type="ECO:0000313" key="3">
    <source>
        <dbReference type="Proteomes" id="UP000053328"/>
    </source>
</evidence>
<keyword evidence="3" id="KW-1185">Reference proteome</keyword>
<gene>
    <name evidence="2" type="ORF">PV08_01659</name>
</gene>
<keyword evidence="1" id="KW-0812">Transmembrane</keyword>
<evidence type="ECO:0000256" key="1">
    <source>
        <dbReference type="SAM" id="Phobius"/>
    </source>
</evidence>
<dbReference type="AlphaFoldDB" id="A0A0D2BRQ6"/>
<dbReference type="HOGENOM" id="CLU_090064_1_0_1"/>
<sequence>MGSAEGEPSLLQRQKMTDDYHKFLYTASFATLVIAPVLIILPPRKLDLYTFSLSGAFVISANYQLKERTGSGLLGHVPAPFAMPKRASEIQAAQAQDRERRRHLLEESGGQLLPRKGSILEEKAKEIWMGGETEGWKERRLREEQEKIEQGEGYGSMIMDQIWEVWTWGKKQGEELKETDQKALEGKNDS</sequence>
<protein>
    <submittedName>
        <fullName evidence="2">Uncharacterized protein</fullName>
    </submittedName>
</protein>
<dbReference type="GeneID" id="27328742"/>
<dbReference type="OrthoDB" id="5411041at2759"/>
<accession>A0A0D2BRQ6</accession>
<keyword evidence="1" id="KW-0472">Membrane</keyword>
<keyword evidence="1" id="KW-1133">Transmembrane helix</keyword>
<dbReference type="Proteomes" id="UP000053328">
    <property type="component" value="Unassembled WGS sequence"/>
</dbReference>